<evidence type="ECO:0000256" key="1">
    <source>
        <dbReference type="SAM" id="Phobius"/>
    </source>
</evidence>
<reference evidence="2 3" key="1">
    <citation type="submission" date="2007-08" db="EMBL/GenBank/DDBJ databases">
        <title>Complete sequence of Thermotoga lettingae TMO.</title>
        <authorList>
            <consortium name="US DOE Joint Genome Institute"/>
            <person name="Copeland A."/>
            <person name="Lucas S."/>
            <person name="Lapidus A."/>
            <person name="Barry K."/>
            <person name="Glavina del Rio T."/>
            <person name="Dalin E."/>
            <person name="Tice H."/>
            <person name="Pitluck S."/>
            <person name="Foster B."/>
            <person name="Bruce D."/>
            <person name="Schmutz J."/>
            <person name="Larimer F."/>
            <person name="Land M."/>
            <person name="Hauser L."/>
            <person name="Kyrpides N."/>
            <person name="Mikhailova N."/>
            <person name="Nelson K."/>
            <person name="Gogarten J.P."/>
            <person name="Noll K."/>
            <person name="Richardson P."/>
        </authorList>
    </citation>
    <scope>NUCLEOTIDE SEQUENCE [LARGE SCALE GENOMIC DNA]</scope>
    <source>
        <strain evidence="3">ATCC BAA-301 / DSM 14385 / NBRC 107922 / TMO</strain>
    </source>
</reference>
<evidence type="ECO:0008006" key="4">
    <source>
        <dbReference type="Google" id="ProtNLM"/>
    </source>
</evidence>
<accession>A8F3X0</accession>
<dbReference type="EMBL" id="CP000812">
    <property type="protein sequence ID" value="ABV32854.1"/>
    <property type="molecule type" value="Genomic_DNA"/>
</dbReference>
<organism evidence="2 3">
    <name type="scientific">Pseudothermotoga lettingae (strain ATCC BAA-301 / DSM 14385 / NBRC 107922 / TMO)</name>
    <name type="common">Thermotoga lettingae</name>
    <dbReference type="NCBI Taxonomy" id="416591"/>
    <lineage>
        <taxon>Bacteria</taxon>
        <taxon>Thermotogati</taxon>
        <taxon>Thermotogota</taxon>
        <taxon>Thermotogae</taxon>
        <taxon>Thermotogales</taxon>
        <taxon>Thermotogaceae</taxon>
        <taxon>Pseudothermotoga</taxon>
    </lineage>
</organism>
<dbReference type="Proteomes" id="UP000002016">
    <property type="component" value="Chromosome"/>
</dbReference>
<name>A8F3X0_PSELT</name>
<evidence type="ECO:0000313" key="3">
    <source>
        <dbReference type="Proteomes" id="UP000002016"/>
    </source>
</evidence>
<keyword evidence="1" id="KW-0472">Membrane</keyword>
<feature type="transmembrane region" description="Helical" evidence="1">
    <location>
        <begin position="6"/>
        <end position="28"/>
    </location>
</feature>
<dbReference type="HOGENOM" id="CLU_2424702_0_0_0"/>
<evidence type="ECO:0000313" key="2">
    <source>
        <dbReference type="EMBL" id="ABV32854.1"/>
    </source>
</evidence>
<dbReference type="STRING" id="416591.Tlet_0284"/>
<gene>
    <name evidence="2" type="ordered locus">Tlet_0284</name>
</gene>
<proteinExistence type="predicted"/>
<keyword evidence="1" id="KW-0812">Transmembrane</keyword>
<keyword evidence="3" id="KW-1185">Reference proteome</keyword>
<reference evidence="2 3" key="2">
    <citation type="journal article" date="2009" name="Proc. Natl. Acad. Sci. U.S.A.">
        <title>On the chimeric nature, thermophilic origin, and phylogenetic placement of the Thermotogales.</title>
        <authorList>
            <person name="Zhaxybayeva O."/>
            <person name="Swithers K.S."/>
            <person name="Lapierre P."/>
            <person name="Fournier G.P."/>
            <person name="Bickhart D.M."/>
            <person name="DeBoy R.T."/>
            <person name="Nelson K.E."/>
            <person name="Nesbo C.L."/>
            <person name="Doolittle W.F."/>
            <person name="Gogarten J.P."/>
            <person name="Noll K.M."/>
        </authorList>
    </citation>
    <scope>NUCLEOTIDE SEQUENCE [LARGE SCALE GENOMIC DNA]</scope>
    <source>
        <strain evidence="3">ATCC BAA-301 / DSM 14385 / NBRC 107922 / TMO</strain>
    </source>
</reference>
<protein>
    <recommendedName>
        <fullName evidence="4">Type II secretion system protein</fullName>
    </recommendedName>
</protein>
<dbReference type="KEGG" id="tle:Tlet_0284"/>
<dbReference type="AlphaFoldDB" id="A8F3X0"/>
<sequence length="95" mass="10760">MRYGFLVLDMVIGLLLIAIVMVIAFSTISHQRFLIKRAFEMDLANRTAMNIFVRIVTNSEIPETSNGFQINVLSDKIILESSTKIYVYQIGDDDG</sequence>
<keyword evidence="1" id="KW-1133">Transmembrane helix</keyword>